<dbReference type="Pfam" id="PF14292">
    <property type="entry name" value="SusE"/>
    <property type="match status" value="1"/>
</dbReference>
<evidence type="ECO:0000313" key="2">
    <source>
        <dbReference type="EMBL" id="SHF78768.1"/>
    </source>
</evidence>
<name>A0A1M5EHM6_9BACT</name>
<dbReference type="EMBL" id="FQUU01000018">
    <property type="protein sequence ID" value="SHF78768.1"/>
    <property type="molecule type" value="Genomic_DNA"/>
</dbReference>
<accession>A0A1M5EHM6</accession>
<organism evidence="2 3">
    <name type="scientific">Flavisolibacter ginsengisoli DSM 18119</name>
    <dbReference type="NCBI Taxonomy" id="1121884"/>
    <lineage>
        <taxon>Bacteria</taxon>
        <taxon>Pseudomonadati</taxon>
        <taxon>Bacteroidota</taxon>
        <taxon>Chitinophagia</taxon>
        <taxon>Chitinophagales</taxon>
        <taxon>Chitinophagaceae</taxon>
        <taxon>Flavisolibacter</taxon>
    </lineage>
</organism>
<dbReference type="InterPro" id="IPR025970">
    <property type="entry name" value="SusE"/>
</dbReference>
<protein>
    <submittedName>
        <fullName evidence="2">SusE outer membrane protein</fullName>
    </submittedName>
</protein>
<evidence type="ECO:0000313" key="3">
    <source>
        <dbReference type="Proteomes" id="UP000184048"/>
    </source>
</evidence>
<dbReference type="Proteomes" id="UP000184048">
    <property type="component" value="Unassembled WGS sequence"/>
</dbReference>
<proteinExistence type="predicted"/>
<reference evidence="2 3" key="1">
    <citation type="submission" date="2016-11" db="EMBL/GenBank/DDBJ databases">
        <authorList>
            <person name="Jaros S."/>
            <person name="Januszkiewicz K."/>
            <person name="Wedrychowicz H."/>
        </authorList>
    </citation>
    <scope>NUCLEOTIDE SEQUENCE [LARGE SCALE GENOMIC DNA]</scope>
    <source>
        <strain evidence="2 3">DSM 18119</strain>
    </source>
</reference>
<keyword evidence="3" id="KW-1185">Reference proteome</keyword>
<dbReference type="AlphaFoldDB" id="A0A1M5EHM6"/>
<dbReference type="RefSeq" id="WP_072836657.1">
    <property type="nucleotide sequence ID" value="NZ_FQUU01000018.1"/>
</dbReference>
<dbReference type="PROSITE" id="PS51257">
    <property type="entry name" value="PROKAR_LIPOPROTEIN"/>
    <property type="match status" value="1"/>
</dbReference>
<feature type="domain" description="SusE outer membrane protein" evidence="1">
    <location>
        <begin position="21"/>
        <end position="135"/>
    </location>
</feature>
<dbReference type="Gene3D" id="2.60.40.3620">
    <property type="match status" value="1"/>
</dbReference>
<gene>
    <name evidence="2" type="ORF">SAMN02745131_03533</name>
</gene>
<dbReference type="OrthoDB" id="975117at2"/>
<sequence length="276" mass="30303">MKNRLLILFSLSLLILASCKKDENKIYYEGGTAPQLTATVSNTIPLSFANKDKEAMTLSWTNPNYMFTTGVSSQDVNYVIEFDTVGANFTSPQKQSVVVSKEMSKTFTQNQINDYLLNQMGLQVNKPHQIEVRVKSTLANNSAPLPSNVLTFTATPFSTPPKVEPPAAGTLWMTGDAAPSGWSNPLSDPYLTSQQFTQVSPTEYELTVTLPGGGNYKLIQDNGQWGSQYHMITGGTWQAGDFEKKDSDPGFPGPPTAGTYKIKVDFQKGKYTVTKQ</sequence>
<evidence type="ECO:0000259" key="1">
    <source>
        <dbReference type="Pfam" id="PF14292"/>
    </source>
</evidence>
<dbReference type="STRING" id="1121884.SAMN02745131_03533"/>